<protein>
    <submittedName>
        <fullName evidence="3">DUF4834 family protein</fullName>
    </submittedName>
</protein>
<proteinExistence type="predicted"/>
<feature type="compositionally biased region" description="Basic and acidic residues" evidence="1">
    <location>
        <begin position="63"/>
        <end position="76"/>
    </location>
</feature>
<evidence type="ECO:0000256" key="2">
    <source>
        <dbReference type="SAM" id="Phobius"/>
    </source>
</evidence>
<dbReference type="Pfam" id="PF16118">
    <property type="entry name" value="DUF4834"/>
    <property type="match status" value="1"/>
</dbReference>
<dbReference type="EMBL" id="QPIG01000002">
    <property type="protein sequence ID" value="RCU57342.1"/>
    <property type="molecule type" value="Genomic_DNA"/>
</dbReference>
<keyword evidence="2" id="KW-1133">Transmembrane helix</keyword>
<evidence type="ECO:0000256" key="1">
    <source>
        <dbReference type="SAM" id="MobiDB-lite"/>
    </source>
</evidence>
<name>A0A368P3E1_9FLAO</name>
<gene>
    <name evidence="3" type="ORF">DU428_05985</name>
</gene>
<dbReference type="OrthoDB" id="1123055at2"/>
<dbReference type="Proteomes" id="UP000252249">
    <property type="component" value="Unassembled WGS sequence"/>
</dbReference>
<dbReference type="InterPro" id="IPR032272">
    <property type="entry name" value="DUF4834"/>
</dbReference>
<keyword evidence="2" id="KW-0472">Membrane</keyword>
<evidence type="ECO:0000313" key="3">
    <source>
        <dbReference type="EMBL" id="RCU57342.1"/>
    </source>
</evidence>
<keyword evidence="2" id="KW-0812">Transmembrane</keyword>
<feature type="region of interest" description="Disordered" evidence="1">
    <location>
        <begin position="54"/>
        <end position="94"/>
    </location>
</feature>
<comment type="caution">
    <text evidence="3">The sequence shown here is derived from an EMBL/GenBank/DDBJ whole genome shotgun (WGS) entry which is preliminary data.</text>
</comment>
<dbReference type="RefSeq" id="WP_072349025.1">
    <property type="nucleotide sequence ID" value="NZ_JAWWDI010000041.1"/>
</dbReference>
<evidence type="ECO:0000313" key="4">
    <source>
        <dbReference type="Proteomes" id="UP000252249"/>
    </source>
</evidence>
<dbReference type="AlphaFoldDB" id="A0A368P3E1"/>
<feature type="transmembrane region" description="Helical" evidence="2">
    <location>
        <begin position="6"/>
        <end position="24"/>
    </location>
</feature>
<accession>A0A368P3E1</accession>
<organism evidence="3 4">
    <name type="scientific">Oceanihabitans sediminis</name>
    <dbReference type="NCBI Taxonomy" id="1812012"/>
    <lineage>
        <taxon>Bacteria</taxon>
        <taxon>Pseudomonadati</taxon>
        <taxon>Bacteroidota</taxon>
        <taxon>Flavobacteriia</taxon>
        <taxon>Flavobacteriales</taxon>
        <taxon>Flavobacteriaceae</taxon>
        <taxon>Oceanihabitans</taxon>
    </lineage>
</organism>
<sequence length="94" mass="10731">MLQLASVTGVVKVILIILLIYYGVKILSRIFAPLLLKFIAKKAEQRFGEQFGGFHNQQQKQPTTKEGKITIDKMPENRSSNKNVGEYVDYEEID</sequence>
<reference evidence="3 4" key="1">
    <citation type="submission" date="2018-07" db="EMBL/GenBank/DDBJ databases">
        <title>Oceanihabitans testaceum sp. nov., isolated from marine sediment.</title>
        <authorList>
            <person name="Li C.-M."/>
        </authorList>
    </citation>
    <scope>NUCLEOTIDE SEQUENCE [LARGE SCALE GENOMIC DNA]</scope>
    <source>
        <strain evidence="3 4">S9-10</strain>
    </source>
</reference>
<keyword evidence="4" id="KW-1185">Reference proteome</keyword>